<keyword evidence="1" id="KW-0175">Coiled coil</keyword>
<organism evidence="2 3">
    <name type="scientific">candidate division KSB3 bacterium</name>
    <dbReference type="NCBI Taxonomy" id="2044937"/>
    <lineage>
        <taxon>Bacteria</taxon>
        <taxon>candidate division KSB3</taxon>
    </lineage>
</organism>
<evidence type="ECO:0000256" key="1">
    <source>
        <dbReference type="SAM" id="Coils"/>
    </source>
</evidence>
<dbReference type="Pfam" id="PF11855">
    <property type="entry name" value="DUF3375"/>
    <property type="match status" value="1"/>
</dbReference>
<sequence length="485" mass="56292">MSYTQIQSILSQSSSIKLLRAKNAPLIIDFLSREFKESNQIAIPSYQLADALVDYLEFLECSGGRSDGSQEERQARARHYLESWCSDEQGYLRKYTDDKGVDVHELTPDTERTLHWLRDLEEKEFVGTESIFLDIFRKVKELVELSQDDPAVRLEALQKRKIEIEAQIRDIESSGVVTTFNDTQVKERFYEINRSAKQLLADFREVEQNFRDLVRKIYEKHTEKARRKGAILGYVLDESETLKHSDQGRSFYTFWQVLMDRSRHEELDRSVASVYELLEQRKIESSDDFLNSMTFYLHEAGKKVIDSNHLLVEKLNRILSGQSTLERTRAIELITEIKHLALKAMDQAPQGPHFIEIDAGPLIRLPLERPLGEEPQEAVFENHPAEIGSDDLENADFQRLLNQFEINKESLLNRIRLRLHGSPQVTLLDVLEEYPLQDGLAELLTYFSIASQSSKHLIDDGQYDKIPLQGEHRRVVRIPRIVFTK</sequence>
<reference evidence="2 3" key="1">
    <citation type="submission" date="2017-10" db="EMBL/GenBank/DDBJ databases">
        <title>Novel microbial diversity and functional potential in the marine mammal oral microbiome.</title>
        <authorList>
            <person name="Dudek N.K."/>
            <person name="Sun C.L."/>
            <person name="Burstein D."/>
            <person name="Kantor R.S."/>
            <person name="Aliaga Goltsman D.S."/>
            <person name="Bik E.M."/>
            <person name="Thomas B.C."/>
            <person name="Banfield J.F."/>
            <person name="Relman D.A."/>
        </authorList>
    </citation>
    <scope>NUCLEOTIDE SEQUENCE [LARGE SCALE GENOMIC DNA]</scope>
    <source>
        <strain evidence="2">DOLZORAL124_49_17</strain>
    </source>
</reference>
<dbReference type="Proteomes" id="UP000229740">
    <property type="component" value="Unassembled WGS sequence"/>
</dbReference>
<proteinExistence type="predicted"/>
<comment type="caution">
    <text evidence="2">The sequence shown here is derived from an EMBL/GenBank/DDBJ whole genome shotgun (WGS) entry which is preliminary data.</text>
</comment>
<gene>
    <name evidence="2" type="ORF">CSB45_05925</name>
</gene>
<protein>
    <recommendedName>
        <fullName evidence="4">DUF3375 domain-containing protein</fullName>
    </recommendedName>
</protein>
<accession>A0A2G6E7B2</accession>
<evidence type="ECO:0000313" key="3">
    <source>
        <dbReference type="Proteomes" id="UP000229740"/>
    </source>
</evidence>
<dbReference type="AlphaFoldDB" id="A0A2G6E7B2"/>
<name>A0A2G6E7B2_9BACT</name>
<evidence type="ECO:0000313" key="2">
    <source>
        <dbReference type="EMBL" id="PID57762.1"/>
    </source>
</evidence>
<dbReference type="EMBL" id="PDPS01000025">
    <property type="protein sequence ID" value="PID57762.1"/>
    <property type="molecule type" value="Genomic_DNA"/>
</dbReference>
<feature type="coiled-coil region" evidence="1">
    <location>
        <begin position="154"/>
        <end position="216"/>
    </location>
</feature>
<dbReference type="InterPro" id="IPR021804">
    <property type="entry name" value="DUF3375"/>
</dbReference>
<evidence type="ECO:0008006" key="4">
    <source>
        <dbReference type="Google" id="ProtNLM"/>
    </source>
</evidence>